<evidence type="ECO:0000313" key="1">
    <source>
        <dbReference type="EMBL" id="QTE29783.1"/>
    </source>
</evidence>
<dbReference type="GO" id="GO:0008237">
    <property type="term" value="F:metallopeptidase activity"/>
    <property type="evidence" value="ECO:0007669"/>
    <property type="project" value="UniProtKB-KW"/>
</dbReference>
<dbReference type="RefSeq" id="WP_227424085.1">
    <property type="nucleotide sequence ID" value="NZ_CP071868.1"/>
</dbReference>
<dbReference type="AlphaFoldDB" id="A0A8A4ZFS0"/>
<dbReference type="NCBIfam" id="TIGR03624">
    <property type="entry name" value="putative hydrolase"/>
    <property type="match status" value="1"/>
</dbReference>
<sequence>MSSNPHADAAPDAAASAAVPSPVNWPLAARLAERLVRPGPESDRGEAIALVEGLRAAAAAAAGHVSRITGLVPADGSDPAVAGVSRVLVLDRPGWARANTEILAALTADVAIRPGGKVPSRATRAAGAAEAAGVLALLSGKVLGQFDPFSRRPEAGAGATVPGRLLLIAPNVLQVERDLNVVPADFRLWVALHEQTHALQFAAAPWLAEHLRERIGALLGDLTREQGGDAERVRAFVGLVARLVRGDDDGSGLDALLQPDERRVLAEVSAVMALLEGHADVAMDAVGRAVVPTVRQIRARFESRRSAPGRRGPADRVLRRLLGLDQKLAQYREGAAFVRAVTGAVGQDGLNAAWLEPANLPQSREIVDPRAWVRRVHG</sequence>
<dbReference type="InterPro" id="IPR022454">
    <property type="entry name" value="CHP03883_F420-assoc"/>
</dbReference>
<dbReference type="InterPro" id="IPR042271">
    <property type="entry name" value="Zinicin_2_N"/>
</dbReference>
<keyword evidence="1" id="KW-0645">Protease</keyword>
<proteinExistence type="predicted"/>
<dbReference type="NCBIfam" id="TIGR03883">
    <property type="entry name" value="DUF2342_F420"/>
    <property type="match status" value="1"/>
</dbReference>
<dbReference type="Proteomes" id="UP000663937">
    <property type="component" value="Chromosome"/>
</dbReference>
<organism evidence="1 2">
    <name type="scientific">Pengzhenrongella sicca</name>
    <dbReference type="NCBI Taxonomy" id="2819238"/>
    <lineage>
        <taxon>Bacteria</taxon>
        <taxon>Bacillati</taxon>
        <taxon>Actinomycetota</taxon>
        <taxon>Actinomycetes</taxon>
        <taxon>Micrococcales</taxon>
        <taxon>Pengzhenrongella</taxon>
    </lineage>
</organism>
<reference evidence="1" key="1">
    <citation type="submission" date="2021-03" db="EMBL/GenBank/DDBJ databases">
        <title>Pengzhenrongella sicca gen. nov., sp. nov., a new member of suborder Micrococcineae isolated from High-Arctic tundra soil.</title>
        <authorList>
            <person name="Peng F."/>
        </authorList>
    </citation>
    <scope>NUCLEOTIDE SEQUENCE</scope>
    <source>
        <strain evidence="1">LRZ-2</strain>
    </source>
</reference>
<dbReference type="EMBL" id="CP071868">
    <property type="protein sequence ID" value="QTE29783.1"/>
    <property type="molecule type" value="Genomic_DNA"/>
</dbReference>
<dbReference type="SUPFAM" id="SSF55486">
    <property type="entry name" value="Metalloproteases ('zincins'), catalytic domain"/>
    <property type="match status" value="1"/>
</dbReference>
<dbReference type="InterPro" id="IPR018766">
    <property type="entry name" value="Zinicin_2"/>
</dbReference>
<gene>
    <name evidence="1" type="ORF">J4E96_01685</name>
</gene>
<dbReference type="KEGG" id="psic:J4E96_01685"/>
<keyword evidence="2" id="KW-1185">Reference proteome</keyword>
<dbReference type="Pfam" id="PF10103">
    <property type="entry name" value="Zincin_2"/>
    <property type="match status" value="1"/>
</dbReference>
<accession>A0A8A4ZFS0</accession>
<evidence type="ECO:0000313" key="2">
    <source>
        <dbReference type="Proteomes" id="UP000663937"/>
    </source>
</evidence>
<keyword evidence="1" id="KW-0378">Hydrolase</keyword>
<protein>
    <submittedName>
        <fullName evidence="1">Zinc-dependent metalloprotease</fullName>
    </submittedName>
</protein>
<name>A0A8A4ZFS0_9MICO</name>
<dbReference type="PANTHER" id="PTHR39420">
    <property type="match status" value="1"/>
</dbReference>
<keyword evidence="1" id="KW-0482">Metalloprotease</keyword>
<dbReference type="Gene3D" id="1.20.150.30">
    <property type="entry name" value="Zincin-like metallopeptidase, N-terminal domain"/>
    <property type="match status" value="1"/>
</dbReference>
<dbReference type="PANTHER" id="PTHR39420:SF1">
    <property type="entry name" value="HYDROLASE"/>
    <property type="match status" value="1"/>
</dbReference>